<dbReference type="InterPro" id="IPR001138">
    <property type="entry name" value="Zn2Cys6_DnaBD"/>
</dbReference>
<gene>
    <name evidence="9" type="ORF">HK105_205156</name>
</gene>
<dbReference type="Proteomes" id="UP001527925">
    <property type="component" value="Unassembled WGS sequence"/>
</dbReference>
<keyword evidence="7" id="KW-0812">Transmembrane</keyword>
<reference evidence="9 10" key="1">
    <citation type="submission" date="2023-09" db="EMBL/GenBank/DDBJ databases">
        <title>Pangenome analysis of Batrachochytrium dendrobatidis and related Chytrids.</title>
        <authorList>
            <person name="Yacoub M.N."/>
            <person name="Stajich J.E."/>
            <person name="James T.Y."/>
        </authorList>
    </citation>
    <scope>NUCLEOTIDE SEQUENCE [LARGE SCALE GENOMIC DNA]</scope>
    <source>
        <strain evidence="9 10">JEL0888</strain>
    </source>
</reference>
<keyword evidence="7" id="KW-0472">Membrane</keyword>
<dbReference type="Pfam" id="PF00172">
    <property type="entry name" value="Zn_clus"/>
    <property type="match status" value="1"/>
</dbReference>
<feature type="domain" description="Zn(2)-C6 fungal-type" evidence="8">
    <location>
        <begin position="6"/>
        <end position="36"/>
    </location>
</feature>
<dbReference type="PANTHER" id="PTHR47338:SF5">
    <property type="entry name" value="ZN(II)2CYS6 TRANSCRIPTION FACTOR (EUROFUNG)"/>
    <property type="match status" value="1"/>
</dbReference>
<comment type="subcellular location">
    <subcellularLocation>
        <location evidence="1">Nucleus</location>
    </subcellularLocation>
</comment>
<evidence type="ECO:0000256" key="7">
    <source>
        <dbReference type="SAM" id="Phobius"/>
    </source>
</evidence>
<feature type="transmembrane region" description="Helical" evidence="7">
    <location>
        <begin position="322"/>
        <end position="350"/>
    </location>
</feature>
<evidence type="ECO:0000256" key="1">
    <source>
        <dbReference type="ARBA" id="ARBA00004123"/>
    </source>
</evidence>
<keyword evidence="3" id="KW-0805">Transcription regulation</keyword>
<evidence type="ECO:0000313" key="9">
    <source>
        <dbReference type="EMBL" id="KAL2915291.1"/>
    </source>
</evidence>
<dbReference type="Gene3D" id="4.10.240.10">
    <property type="entry name" value="Zn(2)-C6 fungal-type DNA-binding domain"/>
    <property type="match status" value="1"/>
</dbReference>
<keyword evidence="4" id="KW-0804">Transcription</keyword>
<feature type="compositionally biased region" description="Low complexity" evidence="6">
    <location>
        <begin position="70"/>
        <end position="85"/>
    </location>
</feature>
<feature type="region of interest" description="Disordered" evidence="6">
    <location>
        <begin position="57"/>
        <end position="153"/>
    </location>
</feature>
<sequence>MRPNHTCGNCIRRKKRCDRARPTCGQCLAKGAVCVYPAVRPASTFPPLPLLHATAAASGIRKRRPGHSRTPSGSAAPASAATTGSLDSAMSESDAQDSDEALSGNGQDEDYQDDYEQASVGDSELMSDHHGPSGGRADPGDSRADSVAERQRRQQRLAFDTQLVAAVSQHRQQLASSELSLADVPRAECTGAAAGDAGQRPQAGSAQANEIGGMPLPGPNELAPAREIGAEDSNALMALLSQMALSTNNKVRLMLMQSPAHKLRPEAVVVFEAMIAPHLLLFPASYLLERLEECPLVSQAIVAMVLGVSPNKSLDWVPYYEAALSSIGAVLSAPTPLGVVGLLILCLAVFRE</sequence>
<dbReference type="EMBL" id="JADGIZ020000025">
    <property type="protein sequence ID" value="KAL2915291.1"/>
    <property type="molecule type" value="Genomic_DNA"/>
</dbReference>
<dbReference type="SMART" id="SM00066">
    <property type="entry name" value="GAL4"/>
    <property type="match status" value="1"/>
</dbReference>
<evidence type="ECO:0000313" key="10">
    <source>
        <dbReference type="Proteomes" id="UP001527925"/>
    </source>
</evidence>
<evidence type="ECO:0000259" key="8">
    <source>
        <dbReference type="PROSITE" id="PS50048"/>
    </source>
</evidence>
<protein>
    <recommendedName>
        <fullName evidence="8">Zn(2)-C6 fungal-type domain-containing protein</fullName>
    </recommendedName>
</protein>
<keyword evidence="5" id="KW-0539">Nucleus</keyword>
<evidence type="ECO:0000256" key="3">
    <source>
        <dbReference type="ARBA" id="ARBA00023015"/>
    </source>
</evidence>
<feature type="compositionally biased region" description="Basic and acidic residues" evidence="6">
    <location>
        <begin position="138"/>
        <end position="152"/>
    </location>
</feature>
<evidence type="ECO:0000256" key="2">
    <source>
        <dbReference type="ARBA" id="ARBA00022723"/>
    </source>
</evidence>
<evidence type="ECO:0000256" key="6">
    <source>
        <dbReference type="SAM" id="MobiDB-lite"/>
    </source>
</evidence>
<dbReference type="InterPro" id="IPR036864">
    <property type="entry name" value="Zn2-C6_fun-type_DNA-bd_sf"/>
</dbReference>
<dbReference type="PANTHER" id="PTHR47338">
    <property type="entry name" value="ZN(II)2CYS6 TRANSCRIPTION FACTOR (EUROFUNG)-RELATED"/>
    <property type="match status" value="1"/>
</dbReference>
<evidence type="ECO:0000256" key="4">
    <source>
        <dbReference type="ARBA" id="ARBA00023163"/>
    </source>
</evidence>
<dbReference type="CDD" id="cd00067">
    <property type="entry name" value="GAL4"/>
    <property type="match status" value="1"/>
</dbReference>
<organism evidence="9 10">
    <name type="scientific">Polyrhizophydium stewartii</name>
    <dbReference type="NCBI Taxonomy" id="2732419"/>
    <lineage>
        <taxon>Eukaryota</taxon>
        <taxon>Fungi</taxon>
        <taxon>Fungi incertae sedis</taxon>
        <taxon>Chytridiomycota</taxon>
        <taxon>Chytridiomycota incertae sedis</taxon>
        <taxon>Chytridiomycetes</taxon>
        <taxon>Rhizophydiales</taxon>
        <taxon>Rhizophydiales incertae sedis</taxon>
        <taxon>Polyrhizophydium</taxon>
    </lineage>
</organism>
<dbReference type="InterPro" id="IPR050815">
    <property type="entry name" value="TF_fung"/>
</dbReference>
<dbReference type="PROSITE" id="PS50048">
    <property type="entry name" value="ZN2_CY6_FUNGAL_2"/>
    <property type="match status" value="1"/>
</dbReference>
<evidence type="ECO:0000256" key="5">
    <source>
        <dbReference type="ARBA" id="ARBA00023242"/>
    </source>
</evidence>
<proteinExistence type="predicted"/>
<comment type="caution">
    <text evidence="9">The sequence shown here is derived from an EMBL/GenBank/DDBJ whole genome shotgun (WGS) entry which is preliminary data.</text>
</comment>
<feature type="region of interest" description="Disordered" evidence="6">
    <location>
        <begin position="192"/>
        <end position="222"/>
    </location>
</feature>
<keyword evidence="10" id="KW-1185">Reference proteome</keyword>
<dbReference type="SUPFAM" id="SSF57701">
    <property type="entry name" value="Zn2/Cys6 DNA-binding domain"/>
    <property type="match status" value="1"/>
</dbReference>
<name>A0ABR4N6Z2_9FUNG</name>
<accession>A0ABR4N6Z2</accession>
<keyword evidence="7" id="KW-1133">Transmembrane helix</keyword>
<keyword evidence="2" id="KW-0479">Metal-binding</keyword>
<feature type="compositionally biased region" description="Acidic residues" evidence="6">
    <location>
        <begin position="107"/>
        <end position="116"/>
    </location>
</feature>